<proteinExistence type="predicted"/>
<sequence>MATPQRGGNGRFLSRAERDGTGAAGSLGKGKDSSLAGAAETLSEAAGSRLRAAGDAVEAVDPTVTAVREVGEVVTPVLAPLGGLVKAGLGRLFGRGESEEVKQTRPWYKRILKELVELRRNSEGAPAAAEGGRSGLLMPLLTSVAGFAAPMLMGLLGAAIPLLLAGAGALLAGGIGWKIGEWINEKWGQQISDAIWSTSEWIKEKWGGTAEWFQSKWEGVTSTFDEVSSKFGSWLDGLAGLGGKVVEKAKEIGGSAFETIKQGVNGLWQGAKNLAERFGPEGVKNSIVTQRAIDTGASYRQGNIAGLDEAHTRALVASTVATESSGGRLDARNLGGKGYVGRYQAGAAWLAGAGLIKGGSPAVNAAMKADGYTREWDWAVAGGMDRFLKNDANWSNGMSLKKYMASADIQDAAFKANSDGAYRALSGRGIITANMSPDDIAGLLKARHIAGEGGAVKAARGVRGPADANGTTALKYKNDMAAGNVYTETFIKAANHATGKPKDIAAAVSAPMAAPASVPVMPAKGYPAPRVMTSAARPVSASLPAPKLASMAPAPTPAPPPAPAVQTLIGSNAGAGSKTSITLSAPVSQNLSDRQIAHVATGGLGG</sequence>
<dbReference type="AlphaFoldDB" id="A0A1H6XD56"/>
<dbReference type="EMBL" id="FNYQ01000063">
    <property type="protein sequence ID" value="SEJ22820.1"/>
    <property type="molecule type" value="Genomic_DNA"/>
</dbReference>
<evidence type="ECO:0000256" key="1">
    <source>
        <dbReference type="SAM" id="MobiDB-lite"/>
    </source>
</evidence>
<name>A0A1H6XD56_9GAMM</name>
<protein>
    <submittedName>
        <fullName evidence="3">Uncharacterized protein</fullName>
    </submittedName>
</protein>
<organism evidence="3 4">
    <name type="scientific">Azotobacter beijerinckii</name>
    <dbReference type="NCBI Taxonomy" id="170623"/>
    <lineage>
        <taxon>Bacteria</taxon>
        <taxon>Pseudomonadati</taxon>
        <taxon>Pseudomonadota</taxon>
        <taxon>Gammaproteobacteria</taxon>
        <taxon>Pseudomonadales</taxon>
        <taxon>Pseudomonadaceae</taxon>
        <taxon>Azotobacter</taxon>
    </lineage>
</organism>
<dbReference type="Proteomes" id="UP000199250">
    <property type="component" value="Unassembled WGS sequence"/>
</dbReference>
<keyword evidence="2" id="KW-0812">Transmembrane</keyword>
<accession>A0A1H6XD56</accession>
<feature type="region of interest" description="Disordered" evidence="1">
    <location>
        <begin position="1"/>
        <end position="33"/>
    </location>
</feature>
<reference evidence="3 4" key="1">
    <citation type="submission" date="2016-10" db="EMBL/GenBank/DDBJ databases">
        <authorList>
            <person name="de Groot N.N."/>
        </authorList>
    </citation>
    <scope>NUCLEOTIDE SEQUENCE [LARGE SCALE GENOMIC DNA]</scope>
    <source>
        <strain evidence="3 4">DSM 373</strain>
    </source>
</reference>
<feature type="transmembrane region" description="Helical" evidence="2">
    <location>
        <begin position="159"/>
        <end position="177"/>
    </location>
</feature>
<gene>
    <name evidence="3" type="ORF">SAMN04244572_03191</name>
</gene>
<evidence type="ECO:0000313" key="4">
    <source>
        <dbReference type="Proteomes" id="UP000199250"/>
    </source>
</evidence>
<keyword evidence="2" id="KW-0472">Membrane</keyword>
<evidence type="ECO:0000313" key="3">
    <source>
        <dbReference type="EMBL" id="SEJ22820.1"/>
    </source>
</evidence>
<keyword evidence="2" id="KW-1133">Transmembrane helix</keyword>
<evidence type="ECO:0000256" key="2">
    <source>
        <dbReference type="SAM" id="Phobius"/>
    </source>
</evidence>